<comment type="caution">
    <text evidence="1">The sequence shown here is derived from an EMBL/GenBank/DDBJ whole genome shotgun (WGS) entry which is preliminary data.</text>
</comment>
<evidence type="ECO:0000313" key="1">
    <source>
        <dbReference type="EMBL" id="RIB38095.1"/>
    </source>
</evidence>
<sequence>MADSNLNEPVTIQATRLDTSILPRN</sequence>
<organism evidence="1 2">
    <name type="scientific">Escherichia coli</name>
    <dbReference type="NCBI Taxonomy" id="562"/>
    <lineage>
        <taxon>Bacteria</taxon>
        <taxon>Pseudomonadati</taxon>
        <taxon>Pseudomonadota</taxon>
        <taxon>Gammaproteobacteria</taxon>
        <taxon>Enterobacterales</taxon>
        <taxon>Enterobacteriaceae</taxon>
        <taxon>Escherichia</taxon>
    </lineage>
</organism>
<feature type="non-terminal residue" evidence="1">
    <location>
        <position position="25"/>
    </location>
</feature>
<proteinExistence type="predicted"/>
<reference evidence="1 2" key="1">
    <citation type="journal article" date="2018" name="BMC Microbiol.">
        <title>Genome sequencing of strains of the most prevalent clonal group of O1:K1:H7 Escherichia coli that causes neonatal meningitis in France.</title>
        <authorList>
            <person name="Geslain G."/>
            <person name="Birgy A."/>
            <person name="Adiba S."/>
            <person name="Magnan M."/>
            <person name="Courroux C."/>
            <person name="Levy C."/>
            <person name="Cohen R."/>
            <person name="Bidet P."/>
            <person name="Bonacorsi S."/>
        </authorList>
    </citation>
    <scope>NUCLEOTIDE SEQUENCE [LARGE SCALE GENOMIC DNA]</scope>
    <source>
        <strain evidence="1 2">S308</strain>
    </source>
</reference>
<dbReference type="Gene3D" id="1.20.5.340">
    <property type="match status" value="1"/>
</dbReference>
<dbReference type="Proteomes" id="UP000284508">
    <property type="component" value="Unassembled WGS sequence"/>
</dbReference>
<protein>
    <submittedName>
        <fullName evidence="1">Phage tail protein</fullName>
    </submittedName>
</protein>
<dbReference type="EMBL" id="QXHA01001873">
    <property type="protein sequence ID" value="RIB38095.1"/>
    <property type="molecule type" value="Genomic_DNA"/>
</dbReference>
<dbReference type="AlphaFoldDB" id="A0A418GB48"/>
<gene>
    <name evidence="1" type="ORF">D3C88_31050</name>
</gene>
<evidence type="ECO:0000313" key="2">
    <source>
        <dbReference type="Proteomes" id="UP000284508"/>
    </source>
</evidence>
<accession>A0A418GB48</accession>
<name>A0A418GB48_ECOLX</name>